<proteinExistence type="predicted"/>
<accession>A0A8W8K9Y4</accession>
<evidence type="ECO:0000313" key="2">
    <source>
        <dbReference type="Proteomes" id="UP000005408"/>
    </source>
</evidence>
<evidence type="ECO:0000313" key="1">
    <source>
        <dbReference type="EnsemblMetazoa" id="G22298.1:cds"/>
    </source>
</evidence>
<dbReference type="Proteomes" id="UP000005408">
    <property type="component" value="Unassembled WGS sequence"/>
</dbReference>
<reference evidence="1" key="1">
    <citation type="submission" date="2022-08" db="UniProtKB">
        <authorList>
            <consortium name="EnsemblMetazoa"/>
        </authorList>
    </citation>
    <scope>IDENTIFICATION</scope>
    <source>
        <strain evidence="1">05x7-T-G4-1.051#20</strain>
    </source>
</reference>
<name>A0A8W8K9Y4_MAGGI</name>
<organism evidence="1 2">
    <name type="scientific">Magallana gigas</name>
    <name type="common">Pacific oyster</name>
    <name type="synonym">Crassostrea gigas</name>
    <dbReference type="NCBI Taxonomy" id="29159"/>
    <lineage>
        <taxon>Eukaryota</taxon>
        <taxon>Metazoa</taxon>
        <taxon>Spiralia</taxon>
        <taxon>Lophotrochozoa</taxon>
        <taxon>Mollusca</taxon>
        <taxon>Bivalvia</taxon>
        <taxon>Autobranchia</taxon>
        <taxon>Pteriomorphia</taxon>
        <taxon>Ostreida</taxon>
        <taxon>Ostreoidea</taxon>
        <taxon>Ostreidae</taxon>
        <taxon>Magallana</taxon>
    </lineage>
</organism>
<dbReference type="AlphaFoldDB" id="A0A8W8K9Y4"/>
<sequence length="68" mass="8328">MAFLDPEFKEQLETDCVWMNYRRNFWTISKHQKKSYHLLTLELTNSGARWPKLWNHLVANADLDYWLN</sequence>
<protein>
    <submittedName>
        <fullName evidence="1">Uncharacterized protein</fullName>
    </submittedName>
</protein>
<keyword evidence="2" id="KW-1185">Reference proteome</keyword>
<dbReference type="EnsemblMetazoa" id="G22298.1">
    <property type="protein sequence ID" value="G22298.1:cds"/>
    <property type="gene ID" value="G22298"/>
</dbReference>